<dbReference type="Gene3D" id="3.90.550.10">
    <property type="entry name" value="Spore Coat Polysaccharide Biosynthesis Protein SpsA, Chain A"/>
    <property type="match status" value="1"/>
</dbReference>
<sequence length="314" mass="33975">MPDLSVLLPARDAEATIATAVSSTLRALPADAELVVLDDGSSDATAELARAAGRDDHRLRVVTAPPSGGLTRALTSLMGMTDSRLVARMDADDVCLPWRFRTTLAAVEAGQDMVFAQVVDLLGRRPRPQAPVGIPSRTFALHLLLTNPVSHPTMLARRELVDRVGGYREVPAEDYDLWLRCAAAGARMSRVASWGLLYRVHPGQITASSSWRARSWADPDQARAFADLSERTVGRRLTRLVALEGLEPAERAAGLAEFRSAVEPVVNAVGGVEGLRLRRRLRRRIRQVESGGTQPSTRPSTDDPGAPAGEEDRP</sequence>
<reference evidence="6 7" key="1">
    <citation type="submission" date="2018-12" db="EMBL/GenBank/DDBJ databases">
        <authorList>
            <consortium name="Pathogen Informatics"/>
        </authorList>
    </citation>
    <scope>NUCLEOTIDE SEQUENCE [LARGE SCALE GENOMIC DNA]</scope>
    <source>
        <strain evidence="6 7">NCTC11636</strain>
    </source>
</reference>
<dbReference type="AlphaFoldDB" id="A0A448HIS8"/>
<keyword evidence="3 6" id="KW-0808">Transferase</keyword>
<evidence type="ECO:0000313" key="6">
    <source>
        <dbReference type="EMBL" id="VEG29533.1"/>
    </source>
</evidence>
<dbReference type="PANTHER" id="PTHR43685">
    <property type="entry name" value="GLYCOSYLTRANSFERASE"/>
    <property type="match status" value="1"/>
</dbReference>
<protein>
    <submittedName>
        <fullName evidence="6">Hyaluronan synthase</fullName>
        <ecNumber evidence="6">2.4.1.212</ecNumber>
    </submittedName>
</protein>
<dbReference type="InterPro" id="IPR001173">
    <property type="entry name" value="Glyco_trans_2-like"/>
</dbReference>
<evidence type="ECO:0000256" key="4">
    <source>
        <dbReference type="SAM" id="MobiDB-lite"/>
    </source>
</evidence>
<gene>
    <name evidence="6" type="primary">hyaD_2</name>
    <name evidence="6" type="ORF">NCTC11636_02089</name>
</gene>
<keyword evidence="7" id="KW-1185">Reference proteome</keyword>
<dbReference type="SUPFAM" id="SSF53448">
    <property type="entry name" value="Nucleotide-diphospho-sugar transferases"/>
    <property type="match status" value="1"/>
</dbReference>
<keyword evidence="2 6" id="KW-0328">Glycosyltransferase</keyword>
<evidence type="ECO:0000256" key="1">
    <source>
        <dbReference type="ARBA" id="ARBA00006739"/>
    </source>
</evidence>
<dbReference type="GO" id="GO:0050501">
    <property type="term" value="F:hyaluronan synthase activity"/>
    <property type="evidence" value="ECO:0007669"/>
    <property type="project" value="UniProtKB-EC"/>
</dbReference>
<feature type="compositionally biased region" description="Polar residues" evidence="4">
    <location>
        <begin position="290"/>
        <end position="299"/>
    </location>
</feature>
<dbReference type="PANTHER" id="PTHR43685:SF5">
    <property type="entry name" value="GLYCOSYLTRANSFERASE EPSE-RELATED"/>
    <property type="match status" value="1"/>
</dbReference>
<dbReference type="KEGG" id="ahw:NCTC11636_02089"/>
<organism evidence="6 7">
    <name type="scientific">Actinomyces howellii</name>
    <dbReference type="NCBI Taxonomy" id="52771"/>
    <lineage>
        <taxon>Bacteria</taxon>
        <taxon>Bacillati</taxon>
        <taxon>Actinomycetota</taxon>
        <taxon>Actinomycetes</taxon>
        <taxon>Actinomycetales</taxon>
        <taxon>Actinomycetaceae</taxon>
        <taxon>Actinomyces</taxon>
    </lineage>
</organism>
<evidence type="ECO:0000256" key="3">
    <source>
        <dbReference type="ARBA" id="ARBA00022679"/>
    </source>
</evidence>
<dbReference type="Proteomes" id="UP000266895">
    <property type="component" value="Chromosome"/>
</dbReference>
<dbReference type="Pfam" id="PF00535">
    <property type="entry name" value="Glycos_transf_2"/>
    <property type="match status" value="1"/>
</dbReference>
<evidence type="ECO:0000259" key="5">
    <source>
        <dbReference type="Pfam" id="PF00535"/>
    </source>
</evidence>
<dbReference type="InterPro" id="IPR029044">
    <property type="entry name" value="Nucleotide-diphossugar_trans"/>
</dbReference>
<accession>A0A448HIS8</accession>
<dbReference type="RefSeq" id="WP_126383057.1">
    <property type="nucleotide sequence ID" value="NZ_LR134350.1"/>
</dbReference>
<dbReference type="InterPro" id="IPR050834">
    <property type="entry name" value="Glycosyltransf_2"/>
</dbReference>
<dbReference type="OrthoDB" id="7665907at2"/>
<evidence type="ECO:0000256" key="2">
    <source>
        <dbReference type="ARBA" id="ARBA00022676"/>
    </source>
</evidence>
<feature type="region of interest" description="Disordered" evidence="4">
    <location>
        <begin position="284"/>
        <end position="314"/>
    </location>
</feature>
<feature type="domain" description="Glycosyltransferase 2-like" evidence="5">
    <location>
        <begin position="5"/>
        <end position="119"/>
    </location>
</feature>
<comment type="similarity">
    <text evidence="1">Belongs to the glycosyltransferase 2 family.</text>
</comment>
<name>A0A448HIS8_9ACTO</name>
<evidence type="ECO:0000313" key="7">
    <source>
        <dbReference type="Proteomes" id="UP000266895"/>
    </source>
</evidence>
<proteinExistence type="inferred from homology"/>
<dbReference type="EMBL" id="LR134350">
    <property type="protein sequence ID" value="VEG29533.1"/>
    <property type="molecule type" value="Genomic_DNA"/>
</dbReference>
<dbReference type="EC" id="2.4.1.212" evidence="6"/>